<keyword evidence="2" id="KW-0472">Membrane</keyword>
<name>A0A1G9VU32_9ACTO</name>
<dbReference type="EMBL" id="FNHU01000006">
    <property type="protein sequence ID" value="SDM75375.1"/>
    <property type="molecule type" value="Genomic_DNA"/>
</dbReference>
<protein>
    <submittedName>
        <fullName evidence="3">Uncharacterized protein</fullName>
    </submittedName>
</protein>
<gene>
    <name evidence="3" type="ORF">SAMN04487766_106133</name>
</gene>
<keyword evidence="2" id="KW-0812">Transmembrane</keyword>
<evidence type="ECO:0000256" key="2">
    <source>
        <dbReference type="SAM" id="Phobius"/>
    </source>
</evidence>
<evidence type="ECO:0000256" key="1">
    <source>
        <dbReference type="SAM" id="MobiDB-lite"/>
    </source>
</evidence>
<organism evidence="3 4">
    <name type="scientific">Actinomyces ruminicola</name>
    <dbReference type="NCBI Taxonomy" id="332524"/>
    <lineage>
        <taxon>Bacteria</taxon>
        <taxon>Bacillati</taxon>
        <taxon>Actinomycetota</taxon>
        <taxon>Actinomycetes</taxon>
        <taxon>Actinomycetales</taxon>
        <taxon>Actinomycetaceae</taxon>
        <taxon>Actinomyces</taxon>
    </lineage>
</organism>
<dbReference type="Proteomes" id="UP000199671">
    <property type="component" value="Unassembled WGS sequence"/>
</dbReference>
<proteinExistence type="predicted"/>
<evidence type="ECO:0000313" key="4">
    <source>
        <dbReference type="Proteomes" id="UP000199671"/>
    </source>
</evidence>
<accession>A0A1G9VU32</accession>
<keyword evidence="2" id="KW-1133">Transmembrane helix</keyword>
<feature type="transmembrane region" description="Helical" evidence="2">
    <location>
        <begin position="20"/>
        <end position="42"/>
    </location>
</feature>
<evidence type="ECO:0000313" key="3">
    <source>
        <dbReference type="EMBL" id="SDM75375.1"/>
    </source>
</evidence>
<dbReference type="AlphaFoldDB" id="A0A1G9VU32"/>
<reference evidence="3 4" key="1">
    <citation type="submission" date="2016-10" db="EMBL/GenBank/DDBJ databases">
        <authorList>
            <person name="de Groot N.N."/>
        </authorList>
    </citation>
    <scope>NUCLEOTIDE SEQUENCE [LARGE SCALE GENOMIC DNA]</scope>
    <source>
        <strain evidence="3 4">KPR-7B</strain>
    </source>
</reference>
<sequence>MVPVTGFLYRSVRTRRPLMTALTLLLAVGRLIAGVVALATLVSRQRPITEPLFDRHDLASTPPQPERERIYEPVEQDALVG</sequence>
<feature type="region of interest" description="Disordered" evidence="1">
    <location>
        <begin position="54"/>
        <end position="81"/>
    </location>
</feature>